<name>A0A1I9G4R2_BRUMA</name>
<feature type="transmembrane region" description="Helical" evidence="1">
    <location>
        <begin position="74"/>
        <end position="95"/>
    </location>
</feature>
<reference evidence="2" key="2">
    <citation type="submission" date="2012-12" db="EMBL/GenBank/DDBJ databases">
        <authorList>
            <consortium name="WormBase Consortium"/>
            <person name="Ghedin E."/>
            <person name="Paulini M."/>
        </authorList>
    </citation>
    <scope>NUCLEOTIDE SEQUENCE</scope>
    <source>
        <strain evidence="2">FR3</strain>
    </source>
</reference>
<accession>A0A1I9G4R2</accession>
<keyword evidence="1" id="KW-0472">Membrane</keyword>
<dbReference type="AlphaFoldDB" id="A0A1I9G4R2"/>
<reference evidence="2" key="1">
    <citation type="journal article" date="2007" name="Science">
        <title>Draft genome of the filarial nematode parasite Brugia malayi.</title>
        <authorList>
            <person name="Ghedin E."/>
            <person name="Wang S."/>
            <person name="Spiro D."/>
            <person name="Caler E."/>
            <person name="Zhao Q."/>
            <person name="Crabtree J."/>
            <person name="Allen J.E."/>
            <person name="Delcher A.L."/>
            <person name="Guiliano D.B."/>
            <person name="Miranda-Saavedra D."/>
            <person name="Angiuoli S.V."/>
            <person name="Creasy T."/>
            <person name="Amedeo P."/>
            <person name="Haas B."/>
            <person name="El-Sayed N.M."/>
            <person name="Wortman J.R."/>
            <person name="Feldblyum T."/>
            <person name="Tallon L."/>
            <person name="Schatz M."/>
            <person name="Shumway M."/>
            <person name="Koo H."/>
            <person name="Salzberg S.L."/>
            <person name="Schobel S."/>
            <person name="Pertea M."/>
            <person name="Pop M."/>
            <person name="White O."/>
            <person name="Barton G.J."/>
            <person name="Carlow C.K."/>
            <person name="Crawford M.J."/>
            <person name="Daub J."/>
            <person name="Dimmic M.W."/>
            <person name="Estes C.F."/>
            <person name="Foster J.M."/>
            <person name="Ganatra M."/>
            <person name="Gregory W.F."/>
            <person name="Johnson N.M."/>
            <person name="Jin J."/>
            <person name="Komuniecki R."/>
            <person name="Korf I."/>
            <person name="Kumar S."/>
            <person name="Laney S."/>
            <person name="Li B.W."/>
            <person name="Li W."/>
            <person name="Lindblom T.H."/>
            <person name="Lustigman S."/>
            <person name="Ma D."/>
            <person name="Maina C.V."/>
            <person name="Martin D.M."/>
            <person name="McCarter J.P."/>
            <person name="McReynolds L."/>
            <person name="Mitreva M."/>
            <person name="Nutman T.B."/>
            <person name="Parkinson J."/>
            <person name="Peregrin-Alvarez J.M."/>
            <person name="Poole C."/>
            <person name="Ren Q."/>
            <person name="Saunders L."/>
            <person name="Sluder A.E."/>
            <person name="Smith K."/>
            <person name="Stanke M."/>
            <person name="Unnasch T.R."/>
            <person name="Ware J."/>
            <person name="Wei A.D."/>
            <person name="Weil G."/>
            <person name="Williams D.J."/>
            <person name="Zhang Y."/>
            <person name="Williams S.A."/>
            <person name="Fraser-Liggett C."/>
            <person name="Slatko B."/>
            <person name="Blaxter M.L."/>
            <person name="Scott A.L."/>
        </authorList>
    </citation>
    <scope>NUCLEOTIDE SEQUENCE</scope>
    <source>
        <strain evidence="2">FR3</strain>
    </source>
</reference>
<evidence type="ECO:0000256" key="1">
    <source>
        <dbReference type="SAM" id="Phobius"/>
    </source>
</evidence>
<gene>
    <name evidence="2" type="primary">Bm13548</name>
    <name evidence="2" type="ORF">BM_Bm13548</name>
</gene>
<proteinExistence type="predicted"/>
<organism evidence="2">
    <name type="scientific">Brugia malayi</name>
    <name type="common">Filarial nematode worm</name>
    <dbReference type="NCBI Taxonomy" id="6279"/>
    <lineage>
        <taxon>Eukaryota</taxon>
        <taxon>Metazoa</taxon>
        <taxon>Ecdysozoa</taxon>
        <taxon>Nematoda</taxon>
        <taxon>Chromadorea</taxon>
        <taxon>Rhabditida</taxon>
        <taxon>Spirurina</taxon>
        <taxon>Spiruromorpha</taxon>
        <taxon>Filarioidea</taxon>
        <taxon>Onchocercidae</taxon>
        <taxon>Brugia</taxon>
    </lineage>
</organism>
<keyword evidence="1" id="KW-1133">Transmembrane helix</keyword>
<protein>
    <submittedName>
        <fullName evidence="2">Bm13548, isoform b</fullName>
    </submittedName>
</protein>
<dbReference type="EMBL" id="LN857014">
    <property type="protein sequence ID" value="CDQ00359.1"/>
    <property type="molecule type" value="Genomic_DNA"/>
</dbReference>
<sequence>MNCTKECGTWKKFIQENSVDLSTILDLAMIFHLCLNCTIPLFPDTSNCEEVVDVWSDTTDSDILRKAFVHTVRVMLLHFIAGILTWGTPVMQLQLLLANTCLGINDIIVINDKVFIKRLDLSFASTVVCDFLALLVRRAMGSSDKSS</sequence>
<evidence type="ECO:0000313" key="2">
    <source>
        <dbReference type="EMBL" id="CDQ00359.1"/>
    </source>
</evidence>
<keyword evidence="1" id="KW-0812">Transmembrane</keyword>